<reference evidence="3" key="1">
    <citation type="submission" date="2021-10" db="EMBL/GenBank/DDBJ databases">
        <authorList>
            <person name="Dean J.D."/>
            <person name="Kim M.K."/>
            <person name="Newey C.N."/>
            <person name="Stoker T.S."/>
            <person name="Thompson D.W."/>
            <person name="Grose J.H."/>
        </authorList>
    </citation>
    <scope>NUCLEOTIDE SEQUENCE</scope>
    <source>
        <strain evidence="3">BT178</strain>
    </source>
</reference>
<evidence type="ECO:0000259" key="2">
    <source>
        <dbReference type="Pfam" id="PF14028"/>
    </source>
</evidence>
<dbReference type="NCBIfam" id="TIGR03891">
    <property type="entry name" value="thiopep_ocin"/>
    <property type="match status" value="1"/>
</dbReference>
<sequence length="1042" mass="118837">MSAAYLFDNRLIVRTPRLPFTDRLGTVELDELLQDDSFLEALYLASPVLYDECLKHRQGQRGSRKEVEKLAKSVSKYFRRMSTRCTPFGLFSGCGLTAWTDQPSAVRLDTRRLQRHTRLDMLYLCALAQKLATLPSVKQNLLFFPNTSIYSIGDELRYVEYMYGRSGRQHQISSVMASEYLRDVLQAATAGITIDQMIGRLVSEEITEEEAREFIEAVVASQLLVNELEPAITGPEFIYQILETLERLNQVENPELTAIIHTLRTVDNLLLSFDQNPQNQAADYRRLMGLLDELGVAYEEGKLFQTDLGTTVQGGLNVGFQSRIKQALGIMNKLTVRKENERIQSFIKRFRARYEDKEMPLLEVMDTETGLGYLENTGSSISPLVGNIHVGGKEPEQKFGWGKLEVFLNDKLQKAYEQKALNVDISEAELGNFTENWTDLPPSLSVMFRLLDSTTDTLYMESIGGSSAANLLGRFAHANPAINELVCDITRAEQEQNPEVVYAEVVHLPESRIGNVLLHPAFRAYEIPYLAKSSLPQEFQLDVQDLTISVKAGRVVLRSKRLNKEIIPRLSTAHNYSNNSLPVYQFLCDLQLQGKRQSLHFNWGTLQSQHQFLPRVTCHNTIIHLARWSFGHKNVKPLLGLEGEALQAGLQAFREQWNLPQVVVLADNDHELLIDFHNESMVQIWLDSVKNRPNFMLREFLLNQTVVVDEQQASYVNQFVAVLVKHEPSYQAVVPASRRQPQAPAPVTASFAPGSEWIYFKLYCGIKSADKILLNAIKPLSEELLALGLIDKWFFIRFTDPDFHLRLRFHLTDISKIGDAMRIIHSYLQPFQAAGYLWKQQLDTYNRELDRYGSNAIELAETFFYHDSVALLGLLDLTEGDERENVKWLWGLRAVDELLDGFRYSLSEKAALLLQLRNSFATEFSMEKPLKLQMDFKYRSNKAKIDQILNRDQDLQNELYPLLEVLARKAAQVQPVAEALLALQARQELGLSVGSLLSSYIHMVLNRITTSNPRLHELVLYDFLSRYYQSALARAKPRPVAV</sequence>
<keyword evidence="4" id="KW-1185">Reference proteome</keyword>
<dbReference type="InterPro" id="IPR006827">
    <property type="entry name" value="Lant_deHydtase_N"/>
</dbReference>
<feature type="domain" description="Lantibiotic dehydratase N-terminal" evidence="1">
    <location>
        <begin position="35"/>
        <end position="683"/>
    </location>
</feature>
<dbReference type="EMBL" id="JAJADR010000005">
    <property type="protein sequence ID" value="MCB2409847.1"/>
    <property type="molecule type" value="Genomic_DNA"/>
</dbReference>
<feature type="domain" description="Thiopeptide-type bacteriocin biosynthesis" evidence="2">
    <location>
        <begin position="757"/>
        <end position="1028"/>
    </location>
</feature>
<gene>
    <name evidence="3" type="ORF">LGH74_17790</name>
</gene>
<proteinExistence type="predicted"/>
<protein>
    <submittedName>
        <fullName evidence="3">Lantibiotic dehydratase</fullName>
    </submittedName>
</protein>
<dbReference type="InterPro" id="IPR023809">
    <property type="entry name" value="Thiopep_bacteriocin_synth_dom"/>
</dbReference>
<organism evidence="3 4">
    <name type="scientific">Hymenobacter lucidus</name>
    <dbReference type="NCBI Taxonomy" id="2880930"/>
    <lineage>
        <taxon>Bacteria</taxon>
        <taxon>Pseudomonadati</taxon>
        <taxon>Bacteroidota</taxon>
        <taxon>Cytophagia</taxon>
        <taxon>Cytophagales</taxon>
        <taxon>Hymenobacteraceae</taxon>
        <taxon>Hymenobacter</taxon>
    </lineage>
</organism>
<dbReference type="Proteomes" id="UP001165296">
    <property type="component" value="Unassembled WGS sequence"/>
</dbReference>
<evidence type="ECO:0000313" key="3">
    <source>
        <dbReference type="EMBL" id="MCB2409847.1"/>
    </source>
</evidence>
<dbReference type="Pfam" id="PF14028">
    <property type="entry name" value="Lant_dehydr_C"/>
    <property type="match status" value="1"/>
</dbReference>
<evidence type="ECO:0000313" key="4">
    <source>
        <dbReference type="Proteomes" id="UP001165296"/>
    </source>
</evidence>
<evidence type="ECO:0000259" key="1">
    <source>
        <dbReference type="Pfam" id="PF04738"/>
    </source>
</evidence>
<comment type="caution">
    <text evidence="3">The sequence shown here is derived from an EMBL/GenBank/DDBJ whole genome shotgun (WGS) entry which is preliminary data.</text>
</comment>
<name>A0ABS8AW68_9BACT</name>
<dbReference type="Pfam" id="PF04738">
    <property type="entry name" value="Lant_dehydr_N"/>
    <property type="match status" value="1"/>
</dbReference>
<accession>A0ABS8AW68</accession>
<dbReference type="RefSeq" id="WP_226177689.1">
    <property type="nucleotide sequence ID" value="NZ_JAJADR010000005.1"/>
</dbReference>